<dbReference type="CDD" id="cd23422">
    <property type="entry name" value="beta-trefoil_Ricin_MPL_CNL"/>
    <property type="match status" value="1"/>
</dbReference>
<accession>A0A8H2XXU8</accession>
<dbReference type="InterPro" id="IPR035992">
    <property type="entry name" value="Ricin_B-like_lectins"/>
</dbReference>
<dbReference type="AlphaFoldDB" id="A0A8H2XXU8"/>
<dbReference type="SUPFAM" id="SSF50370">
    <property type="entry name" value="Ricin B-like lectins"/>
    <property type="match status" value="1"/>
</dbReference>
<dbReference type="EMBL" id="CAJMWX010000879">
    <property type="protein sequence ID" value="CAE6437860.1"/>
    <property type="molecule type" value="Genomic_DNA"/>
</dbReference>
<feature type="coiled-coil region" evidence="1">
    <location>
        <begin position="157"/>
        <end position="243"/>
    </location>
</feature>
<name>A0A8H2XXU8_9AGAM</name>
<evidence type="ECO:0000313" key="4">
    <source>
        <dbReference type="Proteomes" id="UP000663888"/>
    </source>
</evidence>
<gene>
    <name evidence="3" type="ORF">RDB_LOCUS45257</name>
</gene>
<dbReference type="Proteomes" id="UP000663888">
    <property type="component" value="Unassembled WGS sequence"/>
</dbReference>
<reference evidence="3" key="1">
    <citation type="submission" date="2021-01" db="EMBL/GenBank/DDBJ databases">
        <authorList>
            <person name="Kaushik A."/>
        </authorList>
    </citation>
    <scope>NUCLEOTIDE SEQUENCE</scope>
    <source>
        <strain evidence="3">AG4-R118</strain>
    </source>
</reference>
<organism evidence="3 4">
    <name type="scientific">Rhizoctonia solani</name>
    <dbReference type="NCBI Taxonomy" id="456999"/>
    <lineage>
        <taxon>Eukaryota</taxon>
        <taxon>Fungi</taxon>
        <taxon>Dikarya</taxon>
        <taxon>Basidiomycota</taxon>
        <taxon>Agaricomycotina</taxon>
        <taxon>Agaricomycetes</taxon>
        <taxon>Cantharellales</taxon>
        <taxon>Ceratobasidiaceae</taxon>
        <taxon>Rhizoctonia</taxon>
    </lineage>
</organism>
<dbReference type="Gene3D" id="2.80.10.50">
    <property type="match status" value="1"/>
</dbReference>
<sequence length="275" mass="31548">MGQEISHSQYPPDRDLEPGTYRIFNALAGTAITISDHDPTKVVAWEQHDGENQQWFLQRSGDGYQLQNRRHGAYLAVCNTDNHAIVYASRYPTTWVFLKSSGNYIVQFADRNRVLDLHNGLGHNGNEVHIWNVDGNNMAHRTWRLERLGDDFGNKELTDSREEIANKDREVSQLRDELSKAKQELLELHSLLYQRDETIRQLQQDLKSKENAFGHAREASEESAHLRKQHSLLESKLSQQQEETASLQSKMDRVEYLMSQMMGKSGGIIDARGTS</sequence>
<protein>
    <recommendedName>
        <fullName evidence="2">Ricin B lectin domain-containing protein</fullName>
    </recommendedName>
</protein>
<evidence type="ECO:0000259" key="2">
    <source>
        <dbReference type="Pfam" id="PF14200"/>
    </source>
</evidence>
<feature type="domain" description="Ricin B lectin" evidence="2">
    <location>
        <begin position="17"/>
        <end position="84"/>
    </location>
</feature>
<dbReference type="Pfam" id="PF14200">
    <property type="entry name" value="RicinB_lectin_2"/>
    <property type="match status" value="1"/>
</dbReference>
<evidence type="ECO:0000256" key="1">
    <source>
        <dbReference type="SAM" id="Coils"/>
    </source>
</evidence>
<keyword evidence="1" id="KW-0175">Coiled coil</keyword>
<comment type="caution">
    <text evidence="3">The sequence shown here is derived from an EMBL/GenBank/DDBJ whole genome shotgun (WGS) entry which is preliminary data.</text>
</comment>
<proteinExistence type="predicted"/>
<evidence type="ECO:0000313" key="3">
    <source>
        <dbReference type="EMBL" id="CAE6437860.1"/>
    </source>
</evidence>
<dbReference type="InterPro" id="IPR000772">
    <property type="entry name" value="Ricin_B_lectin"/>
</dbReference>